<feature type="domain" description="NAD/GMP synthase" evidence="1">
    <location>
        <begin position="20"/>
        <end position="75"/>
    </location>
</feature>
<keyword evidence="3" id="KW-1185">Reference proteome</keyword>
<dbReference type="SUPFAM" id="SSF52402">
    <property type="entry name" value="Adenine nucleotide alpha hydrolases-like"/>
    <property type="match status" value="1"/>
</dbReference>
<dbReference type="InterPro" id="IPR022310">
    <property type="entry name" value="NAD/GMP_synthase"/>
</dbReference>
<sequence length="270" mass="30321">MDINKKIQGLKSIIREHAPLLIAYSGGVDSTLLAVLTRETIGAENMHCVLVDGPEVPRRAVTAAINQSEYLKIPLTVREGVTFSSDLQKTNPHDRCRHCKLGTYTVLKQIADDTDCKYIADGANASDLGEHRPGIEAFSSCGVIHPFIMAGITKQDIREIAYQMELPFWDKPSSACLYSRIPYGEEITYEKLRMIEKGEELLFDIGIRQARVRHHGAIARIEVLPEEMEKIIAHREQIHSFFKNIGFLYVTLDLKGYRSGSMDEVLNSSS</sequence>
<dbReference type="PANTHER" id="PTHR43169">
    <property type="entry name" value="EXSB FAMILY PROTEIN"/>
    <property type="match status" value="1"/>
</dbReference>
<dbReference type="GeneID" id="65098586"/>
<organism evidence="2 3">
    <name type="scientific">Methanospirillum purgamenti</name>
    <dbReference type="NCBI Taxonomy" id="2834276"/>
    <lineage>
        <taxon>Archaea</taxon>
        <taxon>Methanobacteriati</taxon>
        <taxon>Methanobacteriota</taxon>
        <taxon>Stenosarchaea group</taxon>
        <taxon>Methanomicrobia</taxon>
        <taxon>Methanomicrobiales</taxon>
        <taxon>Methanospirillaceae</taxon>
        <taxon>Methanospirillum</taxon>
    </lineage>
</organism>
<dbReference type="NCBIfam" id="TIGR00268">
    <property type="entry name" value="ATP-dependent sacrificial sulfur transferase LarE"/>
    <property type="match status" value="1"/>
</dbReference>
<evidence type="ECO:0000313" key="3">
    <source>
        <dbReference type="Proteomes" id="UP000680656"/>
    </source>
</evidence>
<dbReference type="AlphaFoldDB" id="A0A8E7AW31"/>
<dbReference type="InterPro" id="IPR014729">
    <property type="entry name" value="Rossmann-like_a/b/a_fold"/>
</dbReference>
<dbReference type="GO" id="GO:0006163">
    <property type="term" value="P:purine nucleotide metabolic process"/>
    <property type="evidence" value="ECO:0007669"/>
    <property type="project" value="UniProtKB-ARBA"/>
</dbReference>
<dbReference type="Gene3D" id="3.40.50.620">
    <property type="entry name" value="HUPs"/>
    <property type="match status" value="1"/>
</dbReference>
<dbReference type="PANTHER" id="PTHR43169:SF2">
    <property type="entry name" value="NAD_GMP SYNTHASE DOMAIN-CONTAINING PROTEIN"/>
    <property type="match status" value="1"/>
</dbReference>
<dbReference type="InterPro" id="IPR005232">
    <property type="entry name" value="LarE"/>
</dbReference>
<protein>
    <submittedName>
        <fullName evidence="2">ATP-dependent sacrificial sulfur transferase LarE</fullName>
    </submittedName>
</protein>
<dbReference type="Pfam" id="PF02540">
    <property type="entry name" value="NAD_synthase"/>
    <property type="match status" value="1"/>
</dbReference>
<accession>A0A8E7AW31</accession>
<dbReference type="EMBL" id="CP075546">
    <property type="protein sequence ID" value="QVV88672.1"/>
    <property type="molecule type" value="Genomic_DNA"/>
</dbReference>
<dbReference type="RefSeq" id="WP_214419481.1">
    <property type="nucleotide sequence ID" value="NZ_CP075546.1"/>
</dbReference>
<evidence type="ECO:0000313" key="2">
    <source>
        <dbReference type="EMBL" id="QVV88672.1"/>
    </source>
</evidence>
<proteinExistence type="predicted"/>
<dbReference type="InterPro" id="IPR052188">
    <property type="entry name" value="Ni-pincer_cofactor_biosynth"/>
</dbReference>
<dbReference type="KEGG" id="mrtj:KHC33_15340"/>
<keyword evidence="2" id="KW-0808">Transferase</keyword>
<dbReference type="CDD" id="cd01990">
    <property type="entry name" value="LarE-like"/>
    <property type="match status" value="1"/>
</dbReference>
<dbReference type="GO" id="GO:0016783">
    <property type="term" value="F:sulfurtransferase activity"/>
    <property type="evidence" value="ECO:0007669"/>
    <property type="project" value="InterPro"/>
</dbReference>
<name>A0A8E7AW31_9EURY</name>
<dbReference type="Proteomes" id="UP000680656">
    <property type="component" value="Chromosome"/>
</dbReference>
<gene>
    <name evidence="2" type="primary">larE</name>
    <name evidence="2" type="ORF">KHC33_15340</name>
</gene>
<reference evidence="2 3" key="1">
    <citation type="submission" date="2021-05" db="EMBL/GenBank/DDBJ databases">
        <title>A novel Methanospirillum isolate from a pyrite-forming mixed culture.</title>
        <authorList>
            <person name="Bunk B."/>
            <person name="Sproer C."/>
            <person name="Spring S."/>
            <person name="Pester M."/>
        </authorList>
    </citation>
    <scope>NUCLEOTIDE SEQUENCE [LARGE SCALE GENOMIC DNA]</scope>
    <source>
        <strain evidence="2 3">J.3.6.1-F.2.7.3</strain>
    </source>
</reference>
<evidence type="ECO:0000259" key="1">
    <source>
        <dbReference type="Pfam" id="PF02540"/>
    </source>
</evidence>
<dbReference type="PIRSF" id="PIRSF006661">
    <property type="entry name" value="PP-lp_UCP006661"/>
    <property type="match status" value="1"/>
</dbReference>